<dbReference type="PANTHER" id="PTHR43275:SF1">
    <property type="entry name" value="D-MALATE DEHYDROGENASE [DECARBOXYLATING]"/>
    <property type="match status" value="1"/>
</dbReference>
<accession>A0A381P966</accession>
<dbReference type="EMBL" id="UINC01000849">
    <property type="protein sequence ID" value="SUZ62133.1"/>
    <property type="molecule type" value="Genomic_DNA"/>
</dbReference>
<sequence>MRENTEGAYVGVGGIFKLGTPDEVALQEDVNTRKGVERIIRYAFEYARSHRLKSVVMSDKSNVLRYGHDLWQRVFEEVRVEYKDIESWHLFVDALAMQIVKNPAQFDVIVTCNMFGDIVTDLCAVLQGGLGVASSANLNPQTGAGLFEPVHGSAPKYSGKGVANPLAAILTSQLMFEFLQYHEVGAAIENAVRQSIVEGQVTRDLGGNLKTEEVAVAVAERISG</sequence>
<evidence type="ECO:0000256" key="6">
    <source>
        <dbReference type="ARBA" id="ARBA00023211"/>
    </source>
</evidence>
<name>A0A381P966_9ZZZZ</name>
<dbReference type="Gene3D" id="3.40.718.10">
    <property type="entry name" value="Isopropylmalate Dehydrogenase"/>
    <property type="match status" value="1"/>
</dbReference>
<comment type="cofactor">
    <cofactor evidence="1">
        <name>Mn(2+)</name>
        <dbReference type="ChEBI" id="CHEBI:29035"/>
    </cofactor>
</comment>
<protein>
    <recommendedName>
        <fullName evidence="7">Isopropylmalate dehydrogenase-like domain-containing protein</fullName>
    </recommendedName>
</protein>
<keyword evidence="6" id="KW-0464">Manganese</keyword>
<organism evidence="8">
    <name type="scientific">marine metagenome</name>
    <dbReference type="NCBI Taxonomy" id="408172"/>
    <lineage>
        <taxon>unclassified sequences</taxon>
        <taxon>metagenomes</taxon>
        <taxon>ecological metagenomes</taxon>
    </lineage>
</organism>
<dbReference type="InterPro" id="IPR050501">
    <property type="entry name" value="ICDH/IPMDH"/>
</dbReference>
<dbReference type="PANTHER" id="PTHR43275">
    <property type="entry name" value="D-MALATE DEHYDROGENASE [DECARBOXYLATING]"/>
    <property type="match status" value="1"/>
</dbReference>
<comment type="cofactor">
    <cofactor evidence="2">
        <name>Mg(2+)</name>
        <dbReference type="ChEBI" id="CHEBI:18420"/>
    </cofactor>
</comment>
<dbReference type="SUPFAM" id="SSF53659">
    <property type="entry name" value="Isocitrate/Isopropylmalate dehydrogenase-like"/>
    <property type="match status" value="1"/>
</dbReference>
<keyword evidence="4" id="KW-0560">Oxidoreductase</keyword>
<evidence type="ECO:0000259" key="7">
    <source>
        <dbReference type="SMART" id="SM01329"/>
    </source>
</evidence>
<evidence type="ECO:0000256" key="1">
    <source>
        <dbReference type="ARBA" id="ARBA00001936"/>
    </source>
</evidence>
<evidence type="ECO:0000313" key="8">
    <source>
        <dbReference type="EMBL" id="SUZ62133.1"/>
    </source>
</evidence>
<dbReference type="GO" id="GO:0000287">
    <property type="term" value="F:magnesium ion binding"/>
    <property type="evidence" value="ECO:0007669"/>
    <property type="project" value="InterPro"/>
</dbReference>
<gene>
    <name evidence="8" type="ORF">METZ01_LOCUS14987</name>
</gene>
<dbReference type="GO" id="GO:0016616">
    <property type="term" value="F:oxidoreductase activity, acting on the CH-OH group of donors, NAD or NADP as acceptor"/>
    <property type="evidence" value="ECO:0007669"/>
    <property type="project" value="InterPro"/>
</dbReference>
<proteinExistence type="predicted"/>
<dbReference type="Pfam" id="PF00180">
    <property type="entry name" value="Iso_dh"/>
    <property type="match status" value="1"/>
</dbReference>
<keyword evidence="3" id="KW-0479">Metal-binding</keyword>
<dbReference type="InterPro" id="IPR019818">
    <property type="entry name" value="IsoCit/isopropylmalate_DH_CS"/>
</dbReference>
<evidence type="ECO:0000256" key="3">
    <source>
        <dbReference type="ARBA" id="ARBA00022723"/>
    </source>
</evidence>
<dbReference type="AlphaFoldDB" id="A0A381P966"/>
<evidence type="ECO:0000256" key="2">
    <source>
        <dbReference type="ARBA" id="ARBA00001946"/>
    </source>
</evidence>
<reference evidence="8" key="1">
    <citation type="submission" date="2018-05" db="EMBL/GenBank/DDBJ databases">
        <authorList>
            <person name="Lanie J.A."/>
            <person name="Ng W.-L."/>
            <person name="Kazmierczak K.M."/>
            <person name="Andrzejewski T.M."/>
            <person name="Davidsen T.M."/>
            <person name="Wayne K.J."/>
            <person name="Tettelin H."/>
            <person name="Glass J.I."/>
            <person name="Rusch D."/>
            <person name="Podicherti R."/>
            <person name="Tsui H.-C.T."/>
            <person name="Winkler M.E."/>
        </authorList>
    </citation>
    <scope>NUCLEOTIDE SEQUENCE</scope>
</reference>
<evidence type="ECO:0000256" key="4">
    <source>
        <dbReference type="ARBA" id="ARBA00023002"/>
    </source>
</evidence>
<dbReference type="SMART" id="SM01329">
    <property type="entry name" value="Iso_dh"/>
    <property type="match status" value="1"/>
</dbReference>
<dbReference type="PROSITE" id="PS00470">
    <property type="entry name" value="IDH_IMDH"/>
    <property type="match status" value="1"/>
</dbReference>
<dbReference type="InterPro" id="IPR024084">
    <property type="entry name" value="IsoPropMal-DH-like_dom"/>
</dbReference>
<dbReference type="GO" id="GO:0051287">
    <property type="term" value="F:NAD binding"/>
    <property type="evidence" value="ECO:0007669"/>
    <property type="project" value="InterPro"/>
</dbReference>
<keyword evidence="5" id="KW-0520">NAD</keyword>
<evidence type="ECO:0000256" key="5">
    <source>
        <dbReference type="ARBA" id="ARBA00023027"/>
    </source>
</evidence>
<feature type="domain" description="Isopropylmalate dehydrogenase-like" evidence="7">
    <location>
        <begin position="1"/>
        <end position="218"/>
    </location>
</feature>